<comment type="caution">
    <text evidence="3">The sequence shown here is derived from an EMBL/GenBank/DDBJ whole genome shotgun (WGS) entry which is preliminary data.</text>
</comment>
<dbReference type="Gene3D" id="1.10.30.10">
    <property type="entry name" value="High mobility group box domain"/>
    <property type="match status" value="1"/>
</dbReference>
<dbReference type="AlphaFoldDB" id="A0A9N8ZKC7"/>
<accession>A0A9N8ZKC7</accession>
<protein>
    <submittedName>
        <fullName evidence="3">6281_t:CDS:1</fullName>
    </submittedName>
</protein>
<sequence length="275" mass="31815">MPQVNNKFKFKISQSMLCLSTDTIPKIDVPFPPKLDPRECITLKKDGNIPLKSPNCFILYRLAFYNELRASGFNAKQKVISEMVSQSWQKEPLNVKKTYKELARKVHYELIKMRRHFLGLTDDISPPIETSDSSKDIPSHTIQPTCSNTSQNSEANQYQNISTNTNDDSPQFKPLEYERVDCDTSFPIYCDPSFSADPNSSMFIDPNLQIFNTPFCFADENHYEFFEFSPFSYNFENHSFQELQERYPEDETGKSNNSQCLSEILEAHVPYLTNT</sequence>
<keyword evidence="4" id="KW-1185">Reference proteome</keyword>
<dbReference type="InterPro" id="IPR009071">
    <property type="entry name" value="HMG_box_dom"/>
</dbReference>
<dbReference type="Proteomes" id="UP000789508">
    <property type="component" value="Unassembled WGS sequence"/>
</dbReference>
<dbReference type="OrthoDB" id="2447175at2759"/>
<dbReference type="SUPFAM" id="SSF47095">
    <property type="entry name" value="HMG-box"/>
    <property type="match status" value="1"/>
</dbReference>
<dbReference type="SMART" id="SM00398">
    <property type="entry name" value="HMG"/>
    <property type="match status" value="1"/>
</dbReference>
<feature type="compositionally biased region" description="Polar residues" evidence="1">
    <location>
        <begin position="140"/>
        <end position="152"/>
    </location>
</feature>
<evidence type="ECO:0000256" key="1">
    <source>
        <dbReference type="SAM" id="MobiDB-lite"/>
    </source>
</evidence>
<dbReference type="InterPro" id="IPR036910">
    <property type="entry name" value="HMG_box_dom_sf"/>
</dbReference>
<dbReference type="Pfam" id="PF00505">
    <property type="entry name" value="HMG_box"/>
    <property type="match status" value="1"/>
</dbReference>
<gene>
    <name evidence="3" type="ORF">ALEPTO_LOCUS3375</name>
</gene>
<reference evidence="3" key="1">
    <citation type="submission" date="2021-06" db="EMBL/GenBank/DDBJ databases">
        <authorList>
            <person name="Kallberg Y."/>
            <person name="Tangrot J."/>
            <person name="Rosling A."/>
        </authorList>
    </citation>
    <scope>NUCLEOTIDE SEQUENCE</scope>
    <source>
        <strain evidence="3">FL130A</strain>
    </source>
</reference>
<feature type="region of interest" description="Disordered" evidence="1">
    <location>
        <begin position="129"/>
        <end position="152"/>
    </location>
</feature>
<feature type="domain" description="HMG box" evidence="2">
    <location>
        <begin position="49"/>
        <end position="119"/>
    </location>
</feature>
<evidence type="ECO:0000313" key="3">
    <source>
        <dbReference type="EMBL" id="CAG8498746.1"/>
    </source>
</evidence>
<name>A0A9N8ZKC7_9GLOM</name>
<proteinExistence type="predicted"/>
<dbReference type="EMBL" id="CAJVPS010000618">
    <property type="protein sequence ID" value="CAG8498746.1"/>
    <property type="molecule type" value="Genomic_DNA"/>
</dbReference>
<evidence type="ECO:0000259" key="2">
    <source>
        <dbReference type="SMART" id="SM00398"/>
    </source>
</evidence>
<evidence type="ECO:0000313" key="4">
    <source>
        <dbReference type="Proteomes" id="UP000789508"/>
    </source>
</evidence>
<organism evidence="3 4">
    <name type="scientific">Ambispora leptoticha</name>
    <dbReference type="NCBI Taxonomy" id="144679"/>
    <lineage>
        <taxon>Eukaryota</taxon>
        <taxon>Fungi</taxon>
        <taxon>Fungi incertae sedis</taxon>
        <taxon>Mucoromycota</taxon>
        <taxon>Glomeromycotina</taxon>
        <taxon>Glomeromycetes</taxon>
        <taxon>Archaeosporales</taxon>
        <taxon>Ambisporaceae</taxon>
        <taxon>Ambispora</taxon>
    </lineage>
</organism>